<dbReference type="Proteomes" id="UP000437068">
    <property type="component" value="Unassembled WGS sequence"/>
</dbReference>
<evidence type="ECO:0000313" key="23">
    <source>
        <dbReference type="Proteomes" id="UP000460718"/>
    </source>
</evidence>
<dbReference type="PANTHER" id="PTHR13074">
    <property type="entry name" value="MEDIATOR OF RNA POLYMERASE II TRANSCRIPTION SUBUNIT 8"/>
    <property type="match status" value="1"/>
</dbReference>
<dbReference type="EMBL" id="QXGB01000134">
    <property type="protein sequence ID" value="KAE9228666.1"/>
    <property type="molecule type" value="Genomic_DNA"/>
</dbReference>
<organism evidence="7 17">
    <name type="scientific">Phytophthora fragariae</name>
    <dbReference type="NCBI Taxonomy" id="53985"/>
    <lineage>
        <taxon>Eukaryota</taxon>
        <taxon>Sar</taxon>
        <taxon>Stramenopiles</taxon>
        <taxon>Oomycota</taxon>
        <taxon>Peronosporomycetes</taxon>
        <taxon>Peronosporales</taxon>
        <taxon>Peronosporaceae</taxon>
        <taxon>Phytophthora</taxon>
    </lineage>
</organism>
<evidence type="ECO:0000313" key="14">
    <source>
        <dbReference type="EMBL" id="KAE9249888.1"/>
    </source>
</evidence>
<evidence type="ECO:0000313" key="18">
    <source>
        <dbReference type="Proteomes" id="UP000433483"/>
    </source>
</evidence>
<dbReference type="EMBL" id="QXGE01000103">
    <property type="protein sequence ID" value="KAE9324683.1"/>
    <property type="molecule type" value="Genomic_DNA"/>
</dbReference>
<comment type="subcellular location">
    <subcellularLocation>
        <location evidence="1">Nucleus</location>
    </subcellularLocation>
</comment>
<evidence type="ECO:0000313" key="8">
    <source>
        <dbReference type="EMBL" id="KAE9023469.1"/>
    </source>
</evidence>
<keyword evidence="6" id="KW-0539">Nucleus</keyword>
<dbReference type="EMBL" id="QXGD01000161">
    <property type="protein sequence ID" value="KAE9249888.1"/>
    <property type="molecule type" value="Genomic_DNA"/>
</dbReference>
<sequence length="172" mass="19603">MSSAGGDVDRALSSIRARADHLRHTVARLEHNLAWNPASTWPELLSQYMVISKQLENMSEEIPDLVQHFACVPRISTPNPADIPLLLRTREDPEMEEEDRQLMADKPREKNTEALQKLVLAHNDAVESLEETFNEMSDGLLKAIRVNKYVVKSKPQSTQSQQFKYIESGTYE</sequence>
<dbReference type="OrthoDB" id="150687at2759"/>
<evidence type="ECO:0000313" key="9">
    <source>
        <dbReference type="EMBL" id="KAE9129512.1"/>
    </source>
</evidence>
<dbReference type="GO" id="GO:0003712">
    <property type="term" value="F:transcription coregulator activity"/>
    <property type="evidence" value="ECO:0007669"/>
    <property type="project" value="InterPro"/>
</dbReference>
<dbReference type="PANTHER" id="PTHR13074:SF9">
    <property type="entry name" value="MEDIATOR OF RNA POLYMERASE II TRANSCRIPTION SUBUNIT 8"/>
    <property type="match status" value="1"/>
</dbReference>
<dbReference type="Proteomes" id="UP000476176">
    <property type="component" value="Unassembled WGS sequence"/>
</dbReference>
<evidence type="ECO:0000313" key="19">
    <source>
        <dbReference type="Proteomes" id="UP000437068"/>
    </source>
</evidence>
<dbReference type="Proteomes" id="UP000440732">
    <property type="component" value="Unassembled WGS sequence"/>
</dbReference>
<evidence type="ECO:0000313" key="17">
    <source>
        <dbReference type="Proteomes" id="UP000429523"/>
    </source>
</evidence>
<dbReference type="EMBL" id="QXGF01000147">
    <property type="protein sequence ID" value="KAE8945737.1"/>
    <property type="molecule type" value="Genomic_DNA"/>
</dbReference>
<dbReference type="Proteomes" id="UP000486351">
    <property type="component" value="Unassembled WGS sequence"/>
</dbReference>
<keyword evidence="5" id="KW-0804">Transcription</keyword>
<reference evidence="17 18" key="1">
    <citation type="submission" date="2018-08" db="EMBL/GenBank/DDBJ databases">
        <title>Genomic investigation of the strawberry pathogen Phytophthora fragariae indicates pathogenicity is determined by transcriptional variation in three key races.</title>
        <authorList>
            <person name="Adams T.M."/>
            <person name="Armitage A.D."/>
            <person name="Sobczyk M.K."/>
            <person name="Bates H.J."/>
            <person name="Dunwell J.M."/>
            <person name="Nellist C.F."/>
            <person name="Harrison R.J."/>
        </authorList>
    </citation>
    <scope>NUCLEOTIDE SEQUENCE [LARGE SCALE GENOMIC DNA]</scope>
    <source>
        <strain evidence="15 19">A4</strain>
        <strain evidence="14 20">BC-1</strain>
        <strain evidence="13 24">BC-23</strain>
        <strain evidence="12 18">NOV-27</strain>
        <strain evidence="11 21">NOV-5</strain>
        <strain evidence="10 22">NOV-71</strain>
        <strain evidence="16 25">NOV-77</strain>
        <strain evidence="7 17">NOV-9</strain>
        <strain evidence="9 26">ONT-3</strain>
        <strain evidence="8 23">SCRP245</strain>
    </source>
</reference>
<dbReference type="EMBL" id="QXGA01000183">
    <property type="protein sequence ID" value="KAE9150563.1"/>
    <property type="molecule type" value="Genomic_DNA"/>
</dbReference>
<dbReference type="Proteomes" id="UP000460718">
    <property type="component" value="Unassembled WGS sequence"/>
</dbReference>
<name>A0A6A3FN45_9STRA</name>
<dbReference type="GO" id="GO:0016592">
    <property type="term" value="C:mediator complex"/>
    <property type="evidence" value="ECO:0007669"/>
    <property type="project" value="InterPro"/>
</dbReference>
<keyword evidence="3" id="KW-0805">Transcription regulation</keyword>
<proteinExistence type="inferred from homology"/>
<dbReference type="EMBL" id="QXFZ01000094">
    <property type="protein sequence ID" value="KAE9133702.1"/>
    <property type="molecule type" value="Genomic_DNA"/>
</dbReference>
<accession>A0A6A3FN45</accession>
<evidence type="ECO:0000313" key="11">
    <source>
        <dbReference type="EMBL" id="KAE9150563.1"/>
    </source>
</evidence>
<evidence type="ECO:0000313" key="13">
    <source>
        <dbReference type="EMBL" id="KAE9249275.1"/>
    </source>
</evidence>
<evidence type="ECO:0000256" key="4">
    <source>
        <dbReference type="ARBA" id="ARBA00023159"/>
    </source>
</evidence>
<dbReference type="Proteomes" id="UP000429523">
    <property type="component" value="Unassembled WGS sequence"/>
</dbReference>
<evidence type="ECO:0000313" key="21">
    <source>
        <dbReference type="Proteomes" id="UP000440732"/>
    </source>
</evidence>
<dbReference type="Proteomes" id="UP000441208">
    <property type="component" value="Unassembled WGS sequence"/>
</dbReference>
<dbReference type="Proteomes" id="UP000433483">
    <property type="component" value="Unassembled WGS sequence"/>
</dbReference>
<dbReference type="EMBL" id="QXFX01000140">
    <property type="protein sequence ID" value="KAE9129512.1"/>
    <property type="molecule type" value="Genomic_DNA"/>
</dbReference>
<dbReference type="InterPro" id="IPR019364">
    <property type="entry name" value="Mediatior_Med8_fun/met"/>
</dbReference>
<keyword evidence="4" id="KW-0010">Activator</keyword>
<evidence type="ECO:0000313" key="20">
    <source>
        <dbReference type="Proteomes" id="UP000440367"/>
    </source>
</evidence>
<dbReference type="EMBL" id="QXGC01000110">
    <property type="protein sequence ID" value="KAE9249275.1"/>
    <property type="molecule type" value="Genomic_DNA"/>
</dbReference>
<dbReference type="Proteomes" id="UP000488956">
    <property type="component" value="Unassembled WGS sequence"/>
</dbReference>
<comment type="similarity">
    <text evidence="2">Belongs to the Mediator complex subunit 8 family.</text>
</comment>
<evidence type="ECO:0000256" key="3">
    <source>
        <dbReference type="ARBA" id="ARBA00023015"/>
    </source>
</evidence>
<evidence type="ECO:0000313" key="25">
    <source>
        <dbReference type="Proteomes" id="UP000486351"/>
    </source>
</evidence>
<evidence type="ECO:0000313" key="24">
    <source>
        <dbReference type="Proteomes" id="UP000476176"/>
    </source>
</evidence>
<dbReference type="Gene3D" id="1.20.58.1710">
    <property type="match status" value="1"/>
</dbReference>
<evidence type="ECO:0000313" key="26">
    <source>
        <dbReference type="Proteomes" id="UP000488956"/>
    </source>
</evidence>
<evidence type="ECO:0000313" key="22">
    <source>
        <dbReference type="Proteomes" id="UP000441208"/>
    </source>
</evidence>
<dbReference type="GO" id="GO:0006357">
    <property type="term" value="P:regulation of transcription by RNA polymerase II"/>
    <property type="evidence" value="ECO:0007669"/>
    <property type="project" value="InterPro"/>
</dbReference>
<evidence type="ECO:0000313" key="10">
    <source>
        <dbReference type="EMBL" id="KAE9133702.1"/>
    </source>
</evidence>
<dbReference type="EMBL" id="QXFW01000138">
    <property type="protein sequence ID" value="KAE9023469.1"/>
    <property type="molecule type" value="Genomic_DNA"/>
</dbReference>
<evidence type="ECO:0000256" key="2">
    <source>
        <dbReference type="ARBA" id="ARBA00005716"/>
    </source>
</evidence>
<dbReference type="Proteomes" id="UP000440367">
    <property type="component" value="Unassembled WGS sequence"/>
</dbReference>
<evidence type="ECO:0000256" key="1">
    <source>
        <dbReference type="ARBA" id="ARBA00004123"/>
    </source>
</evidence>
<dbReference type="Pfam" id="PF10232">
    <property type="entry name" value="Med8"/>
    <property type="match status" value="1"/>
</dbReference>
<evidence type="ECO:0008006" key="27">
    <source>
        <dbReference type="Google" id="ProtNLM"/>
    </source>
</evidence>
<dbReference type="AlphaFoldDB" id="A0A6A3FN45"/>
<evidence type="ECO:0000256" key="6">
    <source>
        <dbReference type="ARBA" id="ARBA00023242"/>
    </source>
</evidence>
<keyword evidence="18" id="KW-1185">Reference proteome</keyword>
<evidence type="ECO:0000256" key="5">
    <source>
        <dbReference type="ARBA" id="ARBA00023163"/>
    </source>
</evidence>
<protein>
    <recommendedName>
        <fullName evidence="27">Mediator of RNA polymerase II transcription subunit 8</fullName>
    </recommendedName>
</protein>
<comment type="caution">
    <text evidence="7">The sequence shown here is derived from an EMBL/GenBank/DDBJ whole genome shotgun (WGS) entry which is preliminary data.</text>
</comment>
<evidence type="ECO:0000313" key="7">
    <source>
        <dbReference type="EMBL" id="KAE8945737.1"/>
    </source>
</evidence>
<evidence type="ECO:0000313" key="16">
    <source>
        <dbReference type="EMBL" id="KAE9352035.1"/>
    </source>
</evidence>
<dbReference type="EMBL" id="QXFY01000210">
    <property type="protein sequence ID" value="KAE9352035.1"/>
    <property type="molecule type" value="Genomic_DNA"/>
</dbReference>
<evidence type="ECO:0000313" key="12">
    <source>
        <dbReference type="EMBL" id="KAE9228666.1"/>
    </source>
</evidence>
<evidence type="ECO:0000313" key="15">
    <source>
        <dbReference type="EMBL" id="KAE9324683.1"/>
    </source>
</evidence>
<gene>
    <name evidence="15" type="ORF">PF001_g3294</name>
    <name evidence="14" type="ORF">PF002_g5050</name>
    <name evidence="13" type="ORF">PF004_g3487</name>
    <name evidence="12" type="ORF">PF005_g4196</name>
    <name evidence="11" type="ORF">PF006_g5079</name>
    <name evidence="10" type="ORF">PF007_g3255</name>
    <name evidence="16" type="ORF">PF008_g5657</name>
    <name evidence="7" type="ORF">PF009_g4618</name>
    <name evidence="9" type="ORF">PF010_g4170</name>
    <name evidence="8" type="ORF">PF011_g3985</name>
</gene>